<sequence length="74" mass="8352">MVMKKVRHGNSFAWKSLNIFHSRPTLSHFALTLNAHIASNVEIECENRSTVSPTTLAEIPYRLHSVATFRADTV</sequence>
<dbReference type="Proteomes" id="UP000050794">
    <property type="component" value="Unassembled WGS sequence"/>
</dbReference>
<accession>A0A183UQ31</accession>
<reference evidence="1 2" key="2">
    <citation type="submission" date="2018-11" db="EMBL/GenBank/DDBJ databases">
        <authorList>
            <consortium name="Pathogen Informatics"/>
        </authorList>
    </citation>
    <scope>NUCLEOTIDE SEQUENCE [LARGE SCALE GENOMIC DNA]</scope>
</reference>
<evidence type="ECO:0000313" key="3">
    <source>
        <dbReference type="WBParaSite" id="TCNE_0001060101-mRNA-1"/>
    </source>
</evidence>
<gene>
    <name evidence="1" type="ORF">TCNE_LOCUS10601</name>
</gene>
<name>A0A183UQ31_TOXCA</name>
<reference evidence="3" key="1">
    <citation type="submission" date="2016-06" db="UniProtKB">
        <authorList>
            <consortium name="WormBaseParasite"/>
        </authorList>
    </citation>
    <scope>IDENTIFICATION</scope>
</reference>
<dbReference type="AlphaFoldDB" id="A0A183UQ31"/>
<protein>
    <submittedName>
        <fullName evidence="3">Ovule protein</fullName>
    </submittedName>
</protein>
<organism evidence="2 3">
    <name type="scientific">Toxocara canis</name>
    <name type="common">Canine roundworm</name>
    <dbReference type="NCBI Taxonomy" id="6265"/>
    <lineage>
        <taxon>Eukaryota</taxon>
        <taxon>Metazoa</taxon>
        <taxon>Ecdysozoa</taxon>
        <taxon>Nematoda</taxon>
        <taxon>Chromadorea</taxon>
        <taxon>Rhabditida</taxon>
        <taxon>Spirurina</taxon>
        <taxon>Ascaridomorpha</taxon>
        <taxon>Ascaridoidea</taxon>
        <taxon>Toxocaridae</taxon>
        <taxon>Toxocara</taxon>
    </lineage>
</organism>
<keyword evidence="2" id="KW-1185">Reference proteome</keyword>
<dbReference type="WBParaSite" id="TCNE_0001060101-mRNA-1">
    <property type="protein sequence ID" value="TCNE_0001060101-mRNA-1"/>
    <property type="gene ID" value="TCNE_0001060101"/>
</dbReference>
<proteinExistence type="predicted"/>
<evidence type="ECO:0000313" key="1">
    <source>
        <dbReference type="EMBL" id="VDM41922.1"/>
    </source>
</evidence>
<dbReference type="EMBL" id="UYWY01020553">
    <property type="protein sequence ID" value="VDM41922.1"/>
    <property type="molecule type" value="Genomic_DNA"/>
</dbReference>
<evidence type="ECO:0000313" key="2">
    <source>
        <dbReference type="Proteomes" id="UP000050794"/>
    </source>
</evidence>